<dbReference type="InterPro" id="IPR018356">
    <property type="entry name" value="Tscrpt_reg_HTH_DeoR_CS"/>
</dbReference>
<comment type="caution">
    <text evidence="6">The sequence shown here is derived from an EMBL/GenBank/DDBJ whole genome shotgun (WGS) entry which is preliminary data.</text>
</comment>
<name>A0A2N7L9T5_9GAMM</name>
<evidence type="ECO:0000313" key="7">
    <source>
        <dbReference type="Proteomes" id="UP000235387"/>
    </source>
</evidence>
<accession>A0A2N7L9T5</accession>
<organism evidence="6 7">
    <name type="scientific">Enterovibrio norvegicus</name>
    <dbReference type="NCBI Taxonomy" id="188144"/>
    <lineage>
        <taxon>Bacteria</taxon>
        <taxon>Pseudomonadati</taxon>
        <taxon>Pseudomonadota</taxon>
        <taxon>Gammaproteobacteria</taxon>
        <taxon>Vibrionales</taxon>
        <taxon>Vibrionaceae</taxon>
        <taxon>Enterovibrio</taxon>
    </lineage>
</organism>
<evidence type="ECO:0000259" key="5">
    <source>
        <dbReference type="PROSITE" id="PS51000"/>
    </source>
</evidence>
<dbReference type="InterPro" id="IPR036390">
    <property type="entry name" value="WH_DNA-bd_sf"/>
</dbReference>
<feature type="domain" description="HTH deoR-type" evidence="5">
    <location>
        <begin position="3"/>
        <end position="58"/>
    </location>
</feature>
<evidence type="ECO:0000256" key="4">
    <source>
        <dbReference type="ARBA" id="ARBA00023163"/>
    </source>
</evidence>
<dbReference type="Gene3D" id="1.10.10.10">
    <property type="entry name" value="Winged helix-like DNA-binding domain superfamily/Winged helix DNA-binding domain"/>
    <property type="match status" value="1"/>
</dbReference>
<keyword evidence="4" id="KW-0804">Transcription</keyword>
<dbReference type="Pfam" id="PF00455">
    <property type="entry name" value="DeoRC"/>
    <property type="match status" value="1"/>
</dbReference>
<dbReference type="SMART" id="SM00420">
    <property type="entry name" value="HTH_DEOR"/>
    <property type="match status" value="1"/>
</dbReference>
<dbReference type="SMART" id="SM01134">
    <property type="entry name" value="DeoRC"/>
    <property type="match status" value="1"/>
</dbReference>
<dbReference type="RefSeq" id="WP_102317718.1">
    <property type="nucleotide sequence ID" value="NZ_MCYQ01000023.1"/>
</dbReference>
<keyword evidence="2" id="KW-0805">Transcription regulation</keyword>
<keyword evidence="1" id="KW-0678">Repressor</keyword>
<dbReference type="InterPro" id="IPR050313">
    <property type="entry name" value="Carb_Metab_HTH_regulators"/>
</dbReference>
<dbReference type="PROSITE" id="PS51000">
    <property type="entry name" value="HTH_DEOR_2"/>
    <property type="match status" value="1"/>
</dbReference>
<gene>
    <name evidence="6" type="ORF">BCT23_18420</name>
</gene>
<proteinExistence type="predicted"/>
<dbReference type="PROSITE" id="PS00894">
    <property type="entry name" value="HTH_DEOR_1"/>
    <property type="match status" value="1"/>
</dbReference>
<reference evidence="7" key="1">
    <citation type="submission" date="2016-07" db="EMBL/GenBank/DDBJ databases">
        <title>Nontailed viruses are major unrecognized killers of bacteria in the ocean.</title>
        <authorList>
            <person name="Kauffman K."/>
            <person name="Hussain F."/>
            <person name="Yang J."/>
            <person name="Arevalo P."/>
            <person name="Brown J."/>
            <person name="Cutler M."/>
            <person name="Kelly L."/>
            <person name="Polz M.F."/>
        </authorList>
    </citation>
    <scope>NUCLEOTIDE SEQUENCE [LARGE SCALE GENOMIC DNA]</scope>
    <source>
        <strain evidence="7">10N.261.45.A10</strain>
    </source>
</reference>
<evidence type="ECO:0000256" key="2">
    <source>
        <dbReference type="ARBA" id="ARBA00023015"/>
    </source>
</evidence>
<dbReference type="Gene3D" id="3.40.50.1360">
    <property type="match status" value="1"/>
</dbReference>
<dbReference type="EMBL" id="MDAL01000024">
    <property type="protein sequence ID" value="PMN91084.1"/>
    <property type="molecule type" value="Genomic_DNA"/>
</dbReference>
<dbReference type="GO" id="GO:0003700">
    <property type="term" value="F:DNA-binding transcription factor activity"/>
    <property type="evidence" value="ECO:0007669"/>
    <property type="project" value="InterPro"/>
</dbReference>
<sequence>MEVTDRQRQILDYIHRNGNVQVEELAEMFSITTQTVRRDVNALSEKGLARRVHGGVSLPAVLTNTTYQFRYDLESGVKKALAHRVASEIPDGATVFIGIGTSATYVAQYLSGMKQLRVVTNNLQVLRILENAPGVEVLITGGLVRSDHQDVVGSSVLQFFDAFEADIGIVGCGSISSTQVAMEHEIQEADVSKAIIANARECWLMADASKWERFASVKVASLSCFSRIFTNKAGLSAELPVSMVESDA</sequence>
<dbReference type="PANTHER" id="PTHR30363:SF4">
    <property type="entry name" value="GLYCEROL-3-PHOSPHATE REGULON REPRESSOR"/>
    <property type="match status" value="1"/>
</dbReference>
<dbReference type="InterPro" id="IPR036388">
    <property type="entry name" value="WH-like_DNA-bd_sf"/>
</dbReference>
<dbReference type="SUPFAM" id="SSF100950">
    <property type="entry name" value="NagB/RpiA/CoA transferase-like"/>
    <property type="match status" value="1"/>
</dbReference>
<dbReference type="SUPFAM" id="SSF46785">
    <property type="entry name" value="Winged helix' DNA-binding domain"/>
    <property type="match status" value="1"/>
</dbReference>
<evidence type="ECO:0000313" key="6">
    <source>
        <dbReference type="EMBL" id="PMN91084.1"/>
    </source>
</evidence>
<dbReference type="PANTHER" id="PTHR30363">
    <property type="entry name" value="HTH-TYPE TRANSCRIPTIONAL REGULATOR SRLR-RELATED"/>
    <property type="match status" value="1"/>
</dbReference>
<dbReference type="InterPro" id="IPR014036">
    <property type="entry name" value="DeoR-like_C"/>
</dbReference>
<dbReference type="AlphaFoldDB" id="A0A2N7L9T5"/>
<protein>
    <submittedName>
        <fullName evidence="6">Glycerol-3-phosphate regulon repressor</fullName>
    </submittedName>
</protein>
<dbReference type="InterPro" id="IPR001034">
    <property type="entry name" value="DeoR_HTH"/>
</dbReference>
<dbReference type="PRINTS" id="PR00037">
    <property type="entry name" value="HTHLACR"/>
</dbReference>
<evidence type="ECO:0000256" key="1">
    <source>
        <dbReference type="ARBA" id="ARBA00022491"/>
    </source>
</evidence>
<keyword evidence="3" id="KW-0238">DNA-binding</keyword>
<dbReference type="InterPro" id="IPR037171">
    <property type="entry name" value="NagB/RpiA_transferase-like"/>
</dbReference>
<dbReference type="Proteomes" id="UP000235387">
    <property type="component" value="Unassembled WGS sequence"/>
</dbReference>
<dbReference type="Pfam" id="PF08220">
    <property type="entry name" value="HTH_DeoR"/>
    <property type="match status" value="1"/>
</dbReference>
<dbReference type="GO" id="GO:0003677">
    <property type="term" value="F:DNA binding"/>
    <property type="evidence" value="ECO:0007669"/>
    <property type="project" value="UniProtKB-KW"/>
</dbReference>
<evidence type="ECO:0000256" key="3">
    <source>
        <dbReference type="ARBA" id="ARBA00023125"/>
    </source>
</evidence>